<dbReference type="Proteomes" id="UP001221328">
    <property type="component" value="Unassembled WGS sequence"/>
</dbReference>
<dbReference type="InterPro" id="IPR036567">
    <property type="entry name" value="RHF-like"/>
</dbReference>
<dbReference type="SUPFAM" id="SSF69754">
    <property type="entry name" value="Ribosome binding protein Y (YfiA homologue)"/>
    <property type="match status" value="1"/>
</dbReference>
<evidence type="ECO:0000313" key="3">
    <source>
        <dbReference type="Proteomes" id="UP001221328"/>
    </source>
</evidence>
<dbReference type="RefSeq" id="WP_272174924.1">
    <property type="nucleotide sequence ID" value="NZ_JAQOSK010000003.1"/>
</dbReference>
<accession>A0ABT5FQK3</accession>
<protein>
    <submittedName>
        <fullName evidence="2">HPF/RaiA family ribosome-associated protein</fullName>
    </submittedName>
</protein>
<name>A0ABT5FQK3_9ACTN</name>
<proteinExistence type="predicted"/>
<reference evidence="2 3" key="1">
    <citation type="journal article" date="2015" name="Int. J. Syst. Evol. Microbiol.">
        <title>Streptomyces gilvifuscus sp. nov., an actinomycete that produces antibacterial compounds isolated from soil.</title>
        <authorList>
            <person name="Nguyen T.M."/>
            <person name="Kim J."/>
        </authorList>
    </citation>
    <scope>NUCLEOTIDE SEQUENCE [LARGE SCALE GENOMIC DNA]</scope>
    <source>
        <strain evidence="2 3">T113</strain>
    </source>
</reference>
<dbReference type="Gene3D" id="3.30.160.100">
    <property type="entry name" value="Ribosome hibernation promotion factor-like"/>
    <property type="match status" value="1"/>
</dbReference>
<organism evidence="2 3">
    <name type="scientific">Streptomyces gilvifuscus</name>
    <dbReference type="NCBI Taxonomy" id="1550617"/>
    <lineage>
        <taxon>Bacteria</taxon>
        <taxon>Bacillati</taxon>
        <taxon>Actinomycetota</taxon>
        <taxon>Actinomycetes</taxon>
        <taxon>Kitasatosporales</taxon>
        <taxon>Streptomycetaceae</taxon>
        <taxon>Streptomyces</taxon>
    </lineage>
</organism>
<evidence type="ECO:0000313" key="2">
    <source>
        <dbReference type="EMBL" id="MDC2954799.1"/>
    </source>
</evidence>
<sequence length="132" mass="14237">MTPRDIGTEAATAFAVRVRAEGDVDEAALAYVRTKVAAALERPGLPAVDGEVRVAKAAAHHVEQPWSAGAEIRVGGELLVVHASEASANELADRLQDRLRTRLDRLADRWETARRTATPPPWRGGPGQERQG</sequence>
<comment type="caution">
    <text evidence="2">The sequence shown here is derived from an EMBL/GenBank/DDBJ whole genome shotgun (WGS) entry which is preliminary data.</text>
</comment>
<evidence type="ECO:0000256" key="1">
    <source>
        <dbReference type="SAM" id="MobiDB-lite"/>
    </source>
</evidence>
<keyword evidence="3" id="KW-1185">Reference proteome</keyword>
<gene>
    <name evidence="2" type="ORF">PO587_10020</name>
</gene>
<feature type="region of interest" description="Disordered" evidence="1">
    <location>
        <begin position="108"/>
        <end position="132"/>
    </location>
</feature>
<dbReference type="EMBL" id="JAQOSK010000003">
    <property type="protein sequence ID" value="MDC2954799.1"/>
    <property type="molecule type" value="Genomic_DNA"/>
</dbReference>